<dbReference type="InterPro" id="IPR001296">
    <property type="entry name" value="Glyco_trans_1"/>
</dbReference>
<sequence>MSPLFPIELAAAGYNADILHFHLPHPGAVASQLALGPDAPKIVVTYHSDIVKQSTALKFYRPFLHRFLEQADHIMTTSPNLFEDSEHLAPYAEKCTVVPLSIDLDEFGSYSGETYDIPGEPSRPTLLFVGRLSYYKGVKYLVDAMEHVDADLLIVGDGEQRDALEKRVRDVGAENNVHFLGKIPDEELHYCYDIADVFVLPSIASSEAFGIVQLEAMAYETPVINTSLPTGVPWVSTHEETGLTVPPKDSDTLAVAISRLLEDDELRRAYGRNAATRVQEKFSQERMLERTADVYNRVLSEPE</sequence>
<dbReference type="InterPro" id="IPR028098">
    <property type="entry name" value="Glyco_trans_4-like_N"/>
</dbReference>
<protein>
    <submittedName>
        <fullName evidence="3">Rhamnosyl/mannosyltransferase</fullName>
    </submittedName>
</protein>
<keyword evidence="3" id="KW-0328">Glycosyltransferase</keyword>
<dbReference type="PANTHER" id="PTHR45947:SF3">
    <property type="entry name" value="SULFOQUINOVOSYL TRANSFERASE SQD2"/>
    <property type="match status" value="1"/>
</dbReference>
<reference evidence="4" key="1">
    <citation type="submission" date="2016-10" db="EMBL/GenBank/DDBJ databases">
        <authorList>
            <person name="Varghese N."/>
            <person name="Submissions S."/>
        </authorList>
    </citation>
    <scope>NUCLEOTIDE SEQUENCE [LARGE SCALE GENOMIC DNA]</scope>
    <source>
        <strain evidence="4">CGMCC 1.10121</strain>
    </source>
</reference>
<dbReference type="InterPro" id="IPR050194">
    <property type="entry name" value="Glycosyltransferase_grp1"/>
</dbReference>
<evidence type="ECO:0000259" key="2">
    <source>
        <dbReference type="Pfam" id="PF13439"/>
    </source>
</evidence>
<dbReference type="GO" id="GO:0016757">
    <property type="term" value="F:glycosyltransferase activity"/>
    <property type="evidence" value="ECO:0007669"/>
    <property type="project" value="UniProtKB-KW"/>
</dbReference>
<evidence type="ECO:0000259" key="1">
    <source>
        <dbReference type="Pfam" id="PF00534"/>
    </source>
</evidence>
<organism evidence="3 4">
    <name type="scientific">Halogranum amylolyticum</name>
    <dbReference type="NCBI Taxonomy" id="660520"/>
    <lineage>
        <taxon>Archaea</taxon>
        <taxon>Methanobacteriati</taxon>
        <taxon>Methanobacteriota</taxon>
        <taxon>Stenosarchaea group</taxon>
        <taxon>Halobacteria</taxon>
        <taxon>Halobacteriales</taxon>
        <taxon>Haloferacaceae</taxon>
    </lineage>
</organism>
<evidence type="ECO:0000313" key="4">
    <source>
        <dbReference type="Proteomes" id="UP000199126"/>
    </source>
</evidence>
<dbReference type="PANTHER" id="PTHR45947">
    <property type="entry name" value="SULFOQUINOVOSYL TRANSFERASE SQD2"/>
    <property type="match status" value="1"/>
</dbReference>
<dbReference type="SUPFAM" id="SSF53756">
    <property type="entry name" value="UDP-Glycosyltransferase/glycogen phosphorylase"/>
    <property type="match status" value="1"/>
</dbReference>
<accession>A0A1H8WPM6</accession>
<dbReference type="AlphaFoldDB" id="A0A1H8WPM6"/>
<dbReference type="Proteomes" id="UP000199126">
    <property type="component" value="Unassembled WGS sequence"/>
</dbReference>
<dbReference type="Pfam" id="PF13439">
    <property type="entry name" value="Glyco_transf_4"/>
    <property type="match status" value="1"/>
</dbReference>
<name>A0A1H8WPM6_9EURY</name>
<keyword evidence="4" id="KW-1185">Reference proteome</keyword>
<gene>
    <name evidence="3" type="ORF">SAMN04487948_1365</name>
</gene>
<evidence type="ECO:0000313" key="3">
    <source>
        <dbReference type="EMBL" id="SEP29397.1"/>
    </source>
</evidence>
<proteinExistence type="predicted"/>
<dbReference type="Gene3D" id="3.40.50.2000">
    <property type="entry name" value="Glycogen Phosphorylase B"/>
    <property type="match status" value="2"/>
</dbReference>
<dbReference type="EMBL" id="FODV01000036">
    <property type="protein sequence ID" value="SEP29397.1"/>
    <property type="molecule type" value="Genomic_DNA"/>
</dbReference>
<dbReference type="Pfam" id="PF00534">
    <property type="entry name" value="Glycos_transf_1"/>
    <property type="match status" value="1"/>
</dbReference>
<feature type="domain" description="Glycosyltransferase subfamily 4-like N-terminal" evidence="2">
    <location>
        <begin position="10"/>
        <end position="105"/>
    </location>
</feature>
<feature type="domain" description="Glycosyl transferase family 1" evidence="1">
    <location>
        <begin position="122"/>
        <end position="275"/>
    </location>
</feature>
<keyword evidence="3" id="KW-0808">Transferase</keyword>